<accession>A0A8J7RLX3</accession>
<organism evidence="2 3">
    <name type="scientific">Tianweitania sediminis</name>
    <dbReference type="NCBI Taxonomy" id="1502156"/>
    <lineage>
        <taxon>Bacteria</taxon>
        <taxon>Pseudomonadati</taxon>
        <taxon>Pseudomonadota</taxon>
        <taxon>Alphaproteobacteria</taxon>
        <taxon>Hyphomicrobiales</taxon>
        <taxon>Phyllobacteriaceae</taxon>
        <taxon>Tianweitania</taxon>
    </lineage>
</organism>
<evidence type="ECO:0000256" key="1">
    <source>
        <dbReference type="SAM" id="MobiDB-lite"/>
    </source>
</evidence>
<dbReference type="AlphaFoldDB" id="A0A8J7RLX3"/>
<evidence type="ECO:0000313" key="3">
    <source>
        <dbReference type="Proteomes" id="UP000666240"/>
    </source>
</evidence>
<dbReference type="EMBL" id="JAGIYY010000004">
    <property type="protein sequence ID" value="MBP0439596.1"/>
    <property type="molecule type" value="Genomic_DNA"/>
</dbReference>
<name>A0A8J7RLX3_9HYPH</name>
<feature type="region of interest" description="Disordered" evidence="1">
    <location>
        <begin position="1"/>
        <end position="36"/>
    </location>
</feature>
<protein>
    <recommendedName>
        <fullName evidence="4">Resolvase helix-turn-helix domain protein</fullName>
    </recommendedName>
</protein>
<comment type="caution">
    <text evidence="2">The sequence shown here is derived from an EMBL/GenBank/DDBJ whole genome shotgun (WGS) entry which is preliminary data.</text>
</comment>
<reference evidence="2" key="1">
    <citation type="submission" date="2021-03" db="EMBL/GenBank/DDBJ databases">
        <title>Genome sequencing and assembly of Tianweitania sediminis.</title>
        <authorList>
            <person name="Chhetri G."/>
        </authorList>
    </citation>
    <scope>NUCLEOTIDE SEQUENCE</scope>
    <source>
        <strain evidence="2">Z8</strain>
    </source>
</reference>
<keyword evidence="3" id="KW-1185">Reference proteome</keyword>
<dbReference type="Proteomes" id="UP000666240">
    <property type="component" value="Unassembled WGS sequence"/>
</dbReference>
<dbReference type="Gene3D" id="1.10.10.60">
    <property type="entry name" value="Homeodomain-like"/>
    <property type="match status" value="1"/>
</dbReference>
<sequence>MALPTAAAPVPETDLFGYPNRPGRGQAGRPRFQPTPRDRNRVRLLLALGWTNPRIASALEISLPTLHRYFDGILKQRDLMRDRLDARRFEIAMEQANTGSIAALKELGRMIERSDMMHVEAEMGSRPAETLPAEKPGKKIVDAQLAMDADADLMAELENEAISAARH</sequence>
<evidence type="ECO:0008006" key="4">
    <source>
        <dbReference type="Google" id="ProtNLM"/>
    </source>
</evidence>
<evidence type="ECO:0000313" key="2">
    <source>
        <dbReference type="EMBL" id="MBP0439596.1"/>
    </source>
</evidence>
<gene>
    <name evidence="2" type="ORF">J5Y06_13120</name>
</gene>
<proteinExistence type="predicted"/>